<dbReference type="EMBL" id="MN740182">
    <property type="protein sequence ID" value="QHT92261.1"/>
    <property type="molecule type" value="Genomic_DNA"/>
</dbReference>
<accession>A0A6C0IGA3</accession>
<dbReference type="AlphaFoldDB" id="A0A6C0IGA3"/>
<sequence length="65" mass="7367">MANKSLLTSFCHCIKQVRKTLKGEKSAIAVCVKSVLHSRGKTIKRFQCKTRKGKKAFITTQSRKK</sequence>
<name>A0A6C0IGA3_9ZZZZ</name>
<protein>
    <submittedName>
        <fullName evidence="1">Uncharacterized protein</fullName>
    </submittedName>
</protein>
<organism evidence="1">
    <name type="scientific">viral metagenome</name>
    <dbReference type="NCBI Taxonomy" id="1070528"/>
    <lineage>
        <taxon>unclassified sequences</taxon>
        <taxon>metagenomes</taxon>
        <taxon>organismal metagenomes</taxon>
    </lineage>
</organism>
<proteinExistence type="predicted"/>
<reference evidence="1" key="1">
    <citation type="journal article" date="2020" name="Nature">
        <title>Giant virus diversity and host interactions through global metagenomics.</title>
        <authorList>
            <person name="Schulz F."/>
            <person name="Roux S."/>
            <person name="Paez-Espino D."/>
            <person name="Jungbluth S."/>
            <person name="Walsh D.A."/>
            <person name="Denef V.J."/>
            <person name="McMahon K.D."/>
            <person name="Konstantinidis K.T."/>
            <person name="Eloe-Fadrosh E.A."/>
            <person name="Kyrpides N.C."/>
            <person name="Woyke T."/>
        </authorList>
    </citation>
    <scope>NUCLEOTIDE SEQUENCE</scope>
    <source>
        <strain evidence="1">GVMAG-M-3300023184-88</strain>
    </source>
</reference>
<evidence type="ECO:0000313" key="1">
    <source>
        <dbReference type="EMBL" id="QHT92261.1"/>
    </source>
</evidence>